<gene>
    <name evidence="12" type="ORF">PNOK_0313700</name>
</gene>
<keyword evidence="3" id="KW-0963">Cytoplasm</keyword>
<dbReference type="PANTHER" id="PTHR10233">
    <property type="entry name" value="TRANSLATION INITIATION FACTOR EIF-2B"/>
    <property type="match status" value="1"/>
</dbReference>
<keyword evidence="11" id="KW-0472">Membrane</keyword>
<name>A0A286ULQ0_9AGAM</name>
<keyword evidence="11" id="KW-1133">Transmembrane helix</keyword>
<feature type="region of interest" description="Disordered" evidence="10">
    <location>
        <begin position="63"/>
        <end position="180"/>
    </location>
</feature>
<feature type="compositionally biased region" description="Polar residues" evidence="10">
    <location>
        <begin position="153"/>
        <end position="175"/>
    </location>
</feature>
<accession>A0A286ULQ0</accession>
<keyword evidence="11" id="KW-0812">Transmembrane</keyword>
<evidence type="ECO:0000256" key="6">
    <source>
        <dbReference type="ARBA" id="ARBA00044147"/>
    </source>
</evidence>
<evidence type="ECO:0000256" key="9">
    <source>
        <dbReference type="RuleBase" id="RU003814"/>
    </source>
</evidence>
<evidence type="ECO:0000313" key="13">
    <source>
        <dbReference type="Proteomes" id="UP000217199"/>
    </source>
</evidence>
<dbReference type="OrthoDB" id="10254737at2759"/>
<feature type="compositionally biased region" description="Basic and acidic residues" evidence="10">
    <location>
        <begin position="88"/>
        <end position="114"/>
    </location>
</feature>
<evidence type="ECO:0000256" key="11">
    <source>
        <dbReference type="SAM" id="Phobius"/>
    </source>
</evidence>
<evidence type="ECO:0000256" key="8">
    <source>
        <dbReference type="ARBA" id="ARBA00046432"/>
    </source>
</evidence>
<dbReference type="InterPro" id="IPR000649">
    <property type="entry name" value="IF-2B-related"/>
</dbReference>
<sequence length="528" mass="56906">MAVYAVSHLIALVLAAYSLAFCSLVFAFLLLSISISSLLCIYIYRHARLDKTSAQFAMAAPSMDIPRTSSSPSAGPSNPQQNIGPEQSSDRRGPKPKSTKAERRALQEKQRAEKAALTAPKGGEKGSTKNKESSRTGISQISGSSGTARRPTVSGSDAQRPVFSSKTVGRDTSTLGDEVGNHTRGLRIFSHFGQPKAPSNVKGDIHPAIVRLGLQFSAFKITGANARCIATLIAFKTVIQDYSTPPNTTLSRHLMTHLNPQINHLVSARPMAVTMGNAIRQLKLEISNSDIDMPEQDAKDLLCRNIDNYIRDRIIIADQVIQESAAQKIKEGDVILTFARSSVVEKVLLRAHEEGKRISVIIVDSRPMLEGKHLLSVLTAANIPCTYLLLPALASVITQANIVLLGAHSLHADGAVYSRAGNALVALLAKNHSVPVLVCCETYKFAEGIILDGFTKNELAPAGELFNTFPTVIPRDRLTRENAPNLEILSPLYDLTPPAHITAVVTEVGIIPPNSISSVPLTLGRQTI</sequence>
<dbReference type="PANTHER" id="PTHR10233:SF14">
    <property type="entry name" value="TRANSLATION INITIATION FACTOR EIF-2B SUBUNIT DELTA"/>
    <property type="match status" value="1"/>
</dbReference>
<comment type="subunit">
    <text evidence="8">Component of the translation initiation factor 2B (eIF2B) complex which is a heterodecamer of two sets of five different subunits: alpha, beta, gamma, delta and epsilon. Subunits alpha, beta and delta comprise a regulatory subcomplex and subunits epsilon and gamma comprise a catalytic subcomplex. Within the complex, the hexameric regulatory complex resides at the center, with the two heterodimeric catalytic subcomplexes bound on opposite sides.</text>
</comment>
<proteinExistence type="inferred from homology"/>
<dbReference type="AlphaFoldDB" id="A0A286ULQ0"/>
<feature type="compositionally biased region" description="Polar residues" evidence="10">
    <location>
        <begin position="67"/>
        <end position="87"/>
    </location>
</feature>
<comment type="caution">
    <text evidence="12">The sequence shown here is derived from an EMBL/GenBank/DDBJ whole genome shotgun (WGS) entry which is preliminary data.</text>
</comment>
<protein>
    <recommendedName>
        <fullName evidence="6">Translation initiation factor eIF2B subunit delta</fullName>
    </recommendedName>
    <alternativeName>
        <fullName evidence="7">eIF2B GDP-GTP exchange factor subunit delta</fullName>
    </alternativeName>
</protein>
<dbReference type="Proteomes" id="UP000217199">
    <property type="component" value="Unassembled WGS sequence"/>
</dbReference>
<dbReference type="FunCoup" id="A0A286ULQ0">
    <property type="interactions" value="492"/>
</dbReference>
<evidence type="ECO:0000256" key="10">
    <source>
        <dbReference type="SAM" id="MobiDB-lite"/>
    </source>
</evidence>
<keyword evidence="4 12" id="KW-0396">Initiation factor</keyword>
<dbReference type="GO" id="GO:0005829">
    <property type="term" value="C:cytosol"/>
    <property type="evidence" value="ECO:0007669"/>
    <property type="project" value="UniProtKB-SubCell"/>
</dbReference>
<evidence type="ECO:0000256" key="4">
    <source>
        <dbReference type="ARBA" id="ARBA00022540"/>
    </source>
</evidence>
<dbReference type="Gene3D" id="3.40.50.10470">
    <property type="entry name" value="Translation initiation factor eif-2b, domain 2"/>
    <property type="match status" value="1"/>
</dbReference>
<comment type="similarity">
    <text evidence="2 9">Belongs to the eIF-2B alpha/beta/delta subunits family.</text>
</comment>
<reference evidence="12 13" key="1">
    <citation type="journal article" date="2017" name="Mol. Ecol.">
        <title>Comparative and population genomic landscape of Phellinus noxius: A hypervariable fungus causing root rot in trees.</title>
        <authorList>
            <person name="Chung C.L."/>
            <person name="Lee T.J."/>
            <person name="Akiba M."/>
            <person name="Lee H.H."/>
            <person name="Kuo T.H."/>
            <person name="Liu D."/>
            <person name="Ke H.M."/>
            <person name="Yokoi T."/>
            <person name="Roa M.B."/>
            <person name="Lu M.J."/>
            <person name="Chang Y.Y."/>
            <person name="Ann P.J."/>
            <person name="Tsai J.N."/>
            <person name="Chen C.Y."/>
            <person name="Tzean S.S."/>
            <person name="Ota Y."/>
            <person name="Hattori T."/>
            <person name="Sahashi N."/>
            <person name="Liou R.F."/>
            <person name="Kikuchi T."/>
            <person name="Tsai I.J."/>
        </authorList>
    </citation>
    <scope>NUCLEOTIDE SEQUENCE [LARGE SCALE GENOMIC DNA]</scope>
    <source>
        <strain evidence="12 13">FFPRI411160</strain>
    </source>
</reference>
<dbReference type="Gene3D" id="1.20.120.420">
    <property type="entry name" value="translation initiation factor eif-2b, domain 1"/>
    <property type="match status" value="1"/>
</dbReference>
<evidence type="ECO:0000256" key="2">
    <source>
        <dbReference type="ARBA" id="ARBA00007251"/>
    </source>
</evidence>
<dbReference type="InterPro" id="IPR042529">
    <property type="entry name" value="IF_2B-like_C"/>
</dbReference>
<keyword evidence="13" id="KW-1185">Reference proteome</keyword>
<evidence type="ECO:0000313" key="12">
    <source>
        <dbReference type="EMBL" id="PAV20510.1"/>
    </source>
</evidence>
<dbReference type="InterPro" id="IPR027363">
    <property type="entry name" value="M1Pi_N"/>
</dbReference>
<dbReference type="Pfam" id="PF01008">
    <property type="entry name" value="IF-2B"/>
    <property type="match status" value="1"/>
</dbReference>
<keyword evidence="5" id="KW-0648">Protein biosynthesis</keyword>
<dbReference type="EMBL" id="NBII01000003">
    <property type="protein sequence ID" value="PAV20510.1"/>
    <property type="molecule type" value="Genomic_DNA"/>
</dbReference>
<evidence type="ECO:0000256" key="1">
    <source>
        <dbReference type="ARBA" id="ARBA00004514"/>
    </source>
</evidence>
<feature type="transmembrane region" description="Helical" evidence="11">
    <location>
        <begin position="12"/>
        <end position="44"/>
    </location>
</feature>
<feature type="compositionally biased region" description="Basic and acidic residues" evidence="10">
    <location>
        <begin position="122"/>
        <end position="134"/>
    </location>
</feature>
<evidence type="ECO:0000256" key="3">
    <source>
        <dbReference type="ARBA" id="ARBA00022490"/>
    </source>
</evidence>
<dbReference type="SUPFAM" id="SSF100950">
    <property type="entry name" value="NagB/RpiA/CoA transferase-like"/>
    <property type="match status" value="1"/>
</dbReference>
<evidence type="ECO:0000256" key="5">
    <source>
        <dbReference type="ARBA" id="ARBA00022917"/>
    </source>
</evidence>
<feature type="compositionally biased region" description="Low complexity" evidence="10">
    <location>
        <begin position="135"/>
        <end position="147"/>
    </location>
</feature>
<comment type="subcellular location">
    <subcellularLocation>
        <location evidence="1">Cytoplasm</location>
        <location evidence="1">Cytosol</location>
    </subcellularLocation>
</comment>
<dbReference type="InterPro" id="IPR037171">
    <property type="entry name" value="NagB/RpiA_transferase-like"/>
</dbReference>
<dbReference type="GO" id="GO:0003743">
    <property type="term" value="F:translation initiation factor activity"/>
    <property type="evidence" value="ECO:0007669"/>
    <property type="project" value="UniProtKB-KW"/>
</dbReference>
<dbReference type="STRING" id="2282107.A0A286ULQ0"/>
<dbReference type="InParanoid" id="A0A286ULQ0"/>
<organism evidence="12 13">
    <name type="scientific">Pyrrhoderma noxium</name>
    <dbReference type="NCBI Taxonomy" id="2282107"/>
    <lineage>
        <taxon>Eukaryota</taxon>
        <taxon>Fungi</taxon>
        <taxon>Dikarya</taxon>
        <taxon>Basidiomycota</taxon>
        <taxon>Agaricomycotina</taxon>
        <taxon>Agaricomycetes</taxon>
        <taxon>Hymenochaetales</taxon>
        <taxon>Hymenochaetaceae</taxon>
        <taxon>Pyrrhoderma</taxon>
    </lineage>
</organism>
<evidence type="ECO:0000256" key="7">
    <source>
        <dbReference type="ARBA" id="ARBA00044356"/>
    </source>
</evidence>